<dbReference type="Pfam" id="PF13966">
    <property type="entry name" value="zf-RVT"/>
    <property type="match status" value="1"/>
</dbReference>
<gene>
    <name evidence="3" type="ORF">BRAA07T28371Z</name>
    <name evidence="2" type="ORF">BRAPAZ1V2_A07P06690.2</name>
</gene>
<evidence type="ECO:0000313" key="3">
    <source>
        <dbReference type="EMBL" id="VDC96146.1"/>
    </source>
</evidence>
<dbReference type="InterPro" id="IPR026960">
    <property type="entry name" value="RVT-Znf"/>
</dbReference>
<accession>A0A3P6AQH2</accession>
<dbReference type="EMBL" id="LR031574">
    <property type="protein sequence ID" value="VDC96146.1"/>
    <property type="molecule type" value="Genomic_DNA"/>
</dbReference>
<evidence type="ECO:0000259" key="1">
    <source>
        <dbReference type="Pfam" id="PF13966"/>
    </source>
</evidence>
<dbReference type="AlphaFoldDB" id="A0A3P6AQH2"/>
<evidence type="ECO:0000313" key="2">
    <source>
        <dbReference type="EMBL" id="CAG7901025.1"/>
    </source>
</evidence>
<dbReference type="PANTHER" id="PTHR33116">
    <property type="entry name" value="REVERSE TRANSCRIPTASE ZINC-BINDING DOMAIN-CONTAINING PROTEIN-RELATED-RELATED"/>
    <property type="match status" value="1"/>
</dbReference>
<dbReference type="EMBL" id="LS974623">
    <property type="protein sequence ID" value="CAG7901025.1"/>
    <property type="molecule type" value="Genomic_DNA"/>
</dbReference>
<proteinExistence type="predicted"/>
<dbReference type="Proteomes" id="UP000694005">
    <property type="component" value="Chromosome A07"/>
</dbReference>
<dbReference type="Gramene" id="A07p06690.2_BraZ1">
    <property type="protein sequence ID" value="A07p06690.2_BraZ1.CDS.1"/>
    <property type="gene ID" value="A07g06690.2_BraZ1"/>
</dbReference>
<reference evidence="3" key="1">
    <citation type="submission" date="2018-11" db="EMBL/GenBank/DDBJ databases">
        <authorList>
            <consortium name="Genoscope - CEA"/>
            <person name="William W."/>
        </authorList>
    </citation>
    <scope>NUCLEOTIDE SEQUENCE</scope>
</reference>
<organism evidence="3">
    <name type="scientific">Brassica campestris</name>
    <name type="common">Field mustard</name>
    <dbReference type="NCBI Taxonomy" id="3711"/>
    <lineage>
        <taxon>Eukaryota</taxon>
        <taxon>Viridiplantae</taxon>
        <taxon>Streptophyta</taxon>
        <taxon>Embryophyta</taxon>
        <taxon>Tracheophyta</taxon>
        <taxon>Spermatophyta</taxon>
        <taxon>Magnoliopsida</taxon>
        <taxon>eudicotyledons</taxon>
        <taxon>Gunneridae</taxon>
        <taxon>Pentapetalae</taxon>
        <taxon>rosids</taxon>
        <taxon>malvids</taxon>
        <taxon>Brassicales</taxon>
        <taxon>Brassicaceae</taxon>
        <taxon>Brassiceae</taxon>
        <taxon>Brassica</taxon>
    </lineage>
</organism>
<protein>
    <recommendedName>
        <fullName evidence="1">Reverse transcriptase zinc-binding domain-containing protein</fullName>
    </recommendedName>
</protein>
<name>A0A3P6AQH2_BRACM</name>
<sequence>MSTITLSTEADEYQWSPLGTPMATFSTGLVYNEIKHHKQRVSWCSVVWTSRGIPKHNFLTWLMILNRSPTKDRMISWGISTDPLCILCNSSPESRDHLYFECSYSWNLWSELARRTNWIASRNWVIGLRSLQSSTGPKHQRLLILLAWQASIYLLWTERNNRHHRKDFRPFSSLVKQADSLIRNRISSFRNQNPSLSSNMIQAWFAV</sequence>
<feature type="domain" description="Reverse transcriptase zinc-binding" evidence="1">
    <location>
        <begin position="25"/>
        <end position="109"/>
    </location>
</feature>
<dbReference type="PANTHER" id="PTHR33116:SF84">
    <property type="entry name" value="RNA-DIRECTED DNA POLYMERASE"/>
    <property type="match status" value="1"/>
</dbReference>